<evidence type="ECO:0000259" key="1">
    <source>
        <dbReference type="PROSITE" id="PS50904"/>
    </source>
</evidence>
<proteinExistence type="predicted"/>
<name>A0A452UYC9_URSMA</name>
<dbReference type="InterPro" id="IPR037365">
    <property type="entry name" value="Slowmo/Ups"/>
</dbReference>
<dbReference type="Ensembl" id="ENSUMAT00000030940.1">
    <property type="protein sequence ID" value="ENSUMAP00000026135.1"/>
    <property type="gene ID" value="ENSUMAG00000019044.1"/>
</dbReference>
<dbReference type="PANTHER" id="PTHR11158">
    <property type="entry name" value="MSF1/PX19 RELATED"/>
    <property type="match status" value="1"/>
</dbReference>
<sequence>MKIWTSKSIFDQLWETVITAAMQKYPNPMNPSMAGVDLLDRLTDHSGKLHSHTLLSTETAFHCEISYWCSKN</sequence>
<evidence type="ECO:0000313" key="2">
    <source>
        <dbReference type="Ensembl" id="ENSUMAP00000026135"/>
    </source>
</evidence>
<dbReference type="GeneTree" id="ENSGT00950000185676"/>
<dbReference type="AlphaFoldDB" id="A0A452UYC9"/>
<reference evidence="2" key="1">
    <citation type="submission" date="2019-03" db="UniProtKB">
        <authorList>
            <consortium name="Ensembl"/>
        </authorList>
    </citation>
    <scope>IDENTIFICATION</scope>
</reference>
<dbReference type="InterPro" id="IPR006797">
    <property type="entry name" value="PRELI/MSF1_dom"/>
</dbReference>
<dbReference type="GO" id="GO:0005758">
    <property type="term" value="C:mitochondrial intermembrane space"/>
    <property type="evidence" value="ECO:0007669"/>
    <property type="project" value="InterPro"/>
</dbReference>
<dbReference type="PROSITE" id="PS50904">
    <property type="entry name" value="PRELI_MSF1"/>
    <property type="match status" value="1"/>
</dbReference>
<feature type="domain" description="PRELI/MSF1" evidence="1">
    <location>
        <begin position="1"/>
        <end position="72"/>
    </location>
</feature>
<organism evidence="2">
    <name type="scientific">Ursus maritimus</name>
    <name type="common">Polar bear</name>
    <name type="synonym">Thalarctos maritimus</name>
    <dbReference type="NCBI Taxonomy" id="29073"/>
    <lineage>
        <taxon>Eukaryota</taxon>
        <taxon>Metazoa</taxon>
        <taxon>Chordata</taxon>
        <taxon>Craniata</taxon>
        <taxon>Vertebrata</taxon>
        <taxon>Euteleostomi</taxon>
        <taxon>Mammalia</taxon>
        <taxon>Eutheria</taxon>
        <taxon>Laurasiatheria</taxon>
        <taxon>Carnivora</taxon>
        <taxon>Caniformia</taxon>
        <taxon>Ursidae</taxon>
        <taxon>Ursus</taxon>
    </lineage>
</organism>
<accession>A0A452UYC9</accession>
<dbReference type="Pfam" id="PF04707">
    <property type="entry name" value="PRELI"/>
    <property type="match status" value="1"/>
</dbReference>
<protein>
    <recommendedName>
        <fullName evidence="1">PRELI/MSF1 domain-containing protein</fullName>
    </recommendedName>
</protein>